<evidence type="ECO:0000313" key="2">
    <source>
        <dbReference type="EMBL" id="MDN3568590.1"/>
    </source>
</evidence>
<organism evidence="2 3">
    <name type="scientific">Paeniroseomonas aquatica</name>
    <dbReference type="NCBI Taxonomy" id="373043"/>
    <lineage>
        <taxon>Bacteria</taxon>
        <taxon>Pseudomonadati</taxon>
        <taxon>Pseudomonadota</taxon>
        <taxon>Alphaproteobacteria</taxon>
        <taxon>Acetobacterales</taxon>
        <taxon>Acetobacteraceae</taxon>
        <taxon>Paeniroseomonas</taxon>
    </lineage>
</organism>
<dbReference type="InterPro" id="IPR041705">
    <property type="entry name" value="PIN_Sll0205"/>
</dbReference>
<dbReference type="PANTHER" id="PTHR36173:SF2">
    <property type="entry name" value="RIBONUCLEASE VAPC16"/>
    <property type="match status" value="1"/>
</dbReference>
<gene>
    <name evidence="2" type="ORF">QWZ14_29800</name>
</gene>
<dbReference type="InterPro" id="IPR052919">
    <property type="entry name" value="TA_system_RNase"/>
</dbReference>
<proteinExistence type="predicted"/>
<protein>
    <submittedName>
        <fullName evidence="2">Type II toxin-antitoxin system VapC family toxin</fullName>
    </submittedName>
</protein>
<evidence type="ECO:0000313" key="3">
    <source>
        <dbReference type="Proteomes" id="UP001529369"/>
    </source>
</evidence>
<dbReference type="RefSeq" id="WP_290320699.1">
    <property type="nucleotide sequence ID" value="NZ_JAUFPN010000293.1"/>
</dbReference>
<keyword evidence="3" id="KW-1185">Reference proteome</keyword>
<dbReference type="Pfam" id="PF01850">
    <property type="entry name" value="PIN"/>
    <property type="match status" value="1"/>
</dbReference>
<dbReference type="CDD" id="cd09872">
    <property type="entry name" value="PIN_Sll0205-like"/>
    <property type="match status" value="1"/>
</dbReference>
<sequence length="129" mass="14258">MRLLLDTHILLWALDKPARLDGGTRALLEDPANEVLFSAASIWEIAIKARLGRADFPVRPDQIAQAARGTGFTELPVRAEAAARVADLPLHHRDPFDRLLVAQAMLEPMRLYTADPLLPPYSELVTLLG</sequence>
<reference evidence="3" key="1">
    <citation type="journal article" date="2019" name="Int. J. Syst. Evol. Microbiol.">
        <title>The Global Catalogue of Microorganisms (GCM) 10K type strain sequencing project: providing services to taxonomists for standard genome sequencing and annotation.</title>
        <authorList>
            <consortium name="The Broad Institute Genomics Platform"/>
            <consortium name="The Broad Institute Genome Sequencing Center for Infectious Disease"/>
            <person name="Wu L."/>
            <person name="Ma J."/>
        </authorList>
    </citation>
    <scope>NUCLEOTIDE SEQUENCE [LARGE SCALE GENOMIC DNA]</scope>
    <source>
        <strain evidence="3">CECT 7131</strain>
    </source>
</reference>
<dbReference type="SUPFAM" id="SSF88723">
    <property type="entry name" value="PIN domain-like"/>
    <property type="match status" value="1"/>
</dbReference>
<comment type="caution">
    <text evidence="2">The sequence shown here is derived from an EMBL/GenBank/DDBJ whole genome shotgun (WGS) entry which is preliminary data.</text>
</comment>
<evidence type="ECO:0000259" key="1">
    <source>
        <dbReference type="Pfam" id="PF01850"/>
    </source>
</evidence>
<dbReference type="Proteomes" id="UP001529369">
    <property type="component" value="Unassembled WGS sequence"/>
</dbReference>
<dbReference type="EMBL" id="JAUFPN010000293">
    <property type="protein sequence ID" value="MDN3568590.1"/>
    <property type="molecule type" value="Genomic_DNA"/>
</dbReference>
<dbReference type="InterPro" id="IPR029060">
    <property type="entry name" value="PIN-like_dom_sf"/>
</dbReference>
<name>A0ABT8AFT6_9PROT</name>
<feature type="domain" description="PIN" evidence="1">
    <location>
        <begin position="4"/>
        <end position="115"/>
    </location>
</feature>
<dbReference type="PANTHER" id="PTHR36173">
    <property type="entry name" value="RIBONUCLEASE VAPC16-RELATED"/>
    <property type="match status" value="1"/>
</dbReference>
<dbReference type="InterPro" id="IPR002716">
    <property type="entry name" value="PIN_dom"/>
</dbReference>
<dbReference type="Gene3D" id="3.40.50.1010">
    <property type="entry name" value="5'-nuclease"/>
    <property type="match status" value="1"/>
</dbReference>
<accession>A0ABT8AFT6</accession>